<reference evidence="1" key="1">
    <citation type="journal article" date="2014" name="Front. Microbiol.">
        <title>High frequency of phylogenetically diverse reductive dehalogenase-homologous genes in deep subseafloor sedimentary metagenomes.</title>
        <authorList>
            <person name="Kawai M."/>
            <person name="Futagami T."/>
            <person name="Toyoda A."/>
            <person name="Takaki Y."/>
            <person name="Nishi S."/>
            <person name="Hori S."/>
            <person name="Arai W."/>
            <person name="Tsubouchi T."/>
            <person name="Morono Y."/>
            <person name="Uchiyama I."/>
            <person name="Ito T."/>
            <person name="Fujiyama A."/>
            <person name="Inagaki F."/>
            <person name="Takami H."/>
        </authorList>
    </citation>
    <scope>NUCLEOTIDE SEQUENCE</scope>
    <source>
        <strain evidence="1">Expedition CK06-06</strain>
    </source>
</reference>
<gene>
    <name evidence="1" type="ORF">S01H4_15110</name>
</gene>
<evidence type="ECO:0000313" key="1">
    <source>
        <dbReference type="EMBL" id="GAG66880.1"/>
    </source>
</evidence>
<proteinExistence type="predicted"/>
<name>X0ZBF4_9ZZZZ</name>
<organism evidence="1">
    <name type="scientific">marine sediment metagenome</name>
    <dbReference type="NCBI Taxonomy" id="412755"/>
    <lineage>
        <taxon>unclassified sequences</taxon>
        <taxon>metagenomes</taxon>
        <taxon>ecological metagenomes</taxon>
    </lineage>
</organism>
<protein>
    <submittedName>
        <fullName evidence="1">Uncharacterized protein</fullName>
    </submittedName>
</protein>
<dbReference type="AlphaFoldDB" id="X0ZBF4"/>
<dbReference type="EMBL" id="BART01006620">
    <property type="protein sequence ID" value="GAG66880.1"/>
    <property type="molecule type" value="Genomic_DNA"/>
</dbReference>
<sequence length="77" mass="8520">MLEKGSYVWSKKGCRVSGPSGGRILGFTTWRNYDAAQVRKADGSTRIFLTKNLTKISRRTFGRRTGVSSLPLSLPKA</sequence>
<accession>X0ZBF4</accession>
<comment type="caution">
    <text evidence="1">The sequence shown here is derived from an EMBL/GenBank/DDBJ whole genome shotgun (WGS) entry which is preliminary data.</text>
</comment>